<gene>
    <name evidence="3" type="ORF">J121_865</name>
</gene>
<protein>
    <recommendedName>
        <fullName evidence="2">RNA 2',3'-cyclic phosphodiesterase</fullName>
        <shortName evidence="2">RNA 2',3'-CPDase</shortName>
        <ecNumber evidence="2">3.1.4.58</ecNumber>
    </recommendedName>
</protein>
<name>A0A0L1KHV2_9SPHN</name>
<feature type="short sequence motif" description="HXTX 2" evidence="2">
    <location>
        <begin position="122"/>
        <end position="125"/>
    </location>
</feature>
<dbReference type="PANTHER" id="PTHR35561:SF1">
    <property type="entry name" value="RNA 2',3'-CYCLIC PHOSPHODIESTERASE"/>
    <property type="match status" value="1"/>
</dbReference>
<evidence type="ECO:0000313" key="4">
    <source>
        <dbReference type="Proteomes" id="UP000037446"/>
    </source>
</evidence>
<proteinExistence type="inferred from homology"/>
<comment type="catalytic activity">
    <reaction evidence="2">
        <text>a 3'-end 2',3'-cyclophospho-ribonucleotide-RNA + H2O = a 3'-end 2'-phospho-ribonucleotide-RNA + H(+)</text>
        <dbReference type="Rhea" id="RHEA:11828"/>
        <dbReference type="Rhea" id="RHEA-COMP:10464"/>
        <dbReference type="Rhea" id="RHEA-COMP:17353"/>
        <dbReference type="ChEBI" id="CHEBI:15377"/>
        <dbReference type="ChEBI" id="CHEBI:15378"/>
        <dbReference type="ChEBI" id="CHEBI:83064"/>
        <dbReference type="ChEBI" id="CHEBI:173113"/>
        <dbReference type="EC" id="3.1.4.58"/>
    </reaction>
</comment>
<dbReference type="EC" id="3.1.4.58" evidence="2"/>
<comment type="caution">
    <text evidence="3">The sequence shown here is derived from an EMBL/GenBank/DDBJ whole genome shotgun (WGS) entry which is preliminary data.</text>
</comment>
<feature type="active site" description="Proton donor" evidence="2">
    <location>
        <position position="38"/>
    </location>
</feature>
<comment type="function">
    <text evidence="2">Hydrolyzes RNA 2',3'-cyclic phosphodiester to an RNA 2'-phosphomonoester.</text>
</comment>
<dbReference type="SUPFAM" id="SSF55144">
    <property type="entry name" value="LigT-like"/>
    <property type="match status" value="1"/>
</dbReference>
<dbReference type="Gene3D" id="3.90.1140.10">
    <property type="entry name" value="Cyclic phosphodiesterase"/>
    <property type="match status" value="1"/>
</dbReference>
<dbReference type="InterPro" id="IPR004175">
    <property type="entry name" value="RNA_CPDase"/>
</dbReference>
<feature type="active site" description="Proton acceptor" evidence="2">
    <location>
        <position position="122"/>
    </location>
</feature>
<evidence type="ECO:0000313" key="3">
    <source>
        <dbReference type="EMBL" id="KNH03598.1"/>
    </source>
</evidence>
<dbReference type="STRING" id="1306953.J121_865"/>
<dbReference type="HAMAP" id="MF_01940">
    <property type="entry name" value="RNA_CPDase"/>
    <property type="match status" value="1"/>
</dbReference>
<dbReference type="Pfam" id="PF13563">
    <property type="entry name" value="2_5_RNA_ligase2"/>
    <property type="match status" value="1"/>
</dbReference>
<dbReference type="GO" id="GO:0008664">
    <property type="term" value="F:RNA 2',3'-cyclic 3'-phosphodiesterase activity"/>
    <property type="evidence" value="ECO:0007669"/>
    <property type="project" value="UniProtKB-EC"/>
</dbReference>
<dbReference type="RefSeq" id="WP_050598994.1">
    <property type="nucleotide sequence ID" value="NZ_JYNE01000001.1"/>
</dbReference>
<dbReference type="EMBL" id="JYNE01000001">
    <property type="protein sequence ID" value="KNH03598.1"/>
    <property type="molecule type" value="Genomic_DNA"/>
</dbReference>
<keyword evidence="1 2" id="KW-0378">Hydrolase</keyword>
<dbReference type="InterPro" id="IPR009097">
    <property type="entry name" value="Cyclic_Pdiesterase"/>
</dbReference>
<organism evidence="3 4">
    <name type="scientific">Qipengyuania citrea LAMA 915</name>
    <dbReference type="NCBI Taxonomy" id="1306953"/>
    <lineage>
        <taxon>Bacteria</taxon>
        <taxon>Pseudomonadati</taxon>
        <taxon>Pseudomonadota</taxon>
        <taxon>Alphaproteobacteria</taxon>
        <taxon>Sphingomonadales</taxon>
        <taxon>Erythrobacteraceae</taxon>
        <taxon>Qipengyuania</taxon>
    </lineage>
</organism>
<dbReference type="AlphaFoldDB" id="A0A0L1KHV2"/>
<reference evidence="4" key="1">
    <citation type="submission" date="2015-02" db="EMBL/GenBank/DDBJ databases">
        <authorList>
            <person name="Lima A.O."/>
            <person name="Cabral A."/>
            <person name="Porto L.M."/>
            <person name="Silva M.A."/>
        </authorList>
    </citation>
    <scope>NUCLEOTIDE SEQUENCE [LARGE SCALE GENOMIC DNA]</scope>
    <source>
        <strain evidence="4">LAMA 915</strain>
    </source>
</reference>
<dbReference type="GO" id="GO:0016874">
    <property type="term" value="F:ligase activity"/>
    <property type="evidence" value="ECO:0007669"/>
    <property type="project" value="UniProtKB-KW"/>
</dbReference>
<dbReference type="PANTHER" id="PTHR35561">
    <property type="entry name" value="RNA 2',3'-CYCLIC PHOSPHODIESTERASE"/>
    <property type="match status" value="1"/>
</dbReference>
<dbReference type="NCBIfam" id="TIGR02258">
    <property type="entry name" value="2_5_ligase"/>
    <property type="match status" value="1"/>
</dbReference>
<accession>A0A0L1KHV2</accession>
<evidence type="ECO:0000256" key="1">
    <source>
        <dbReference type="ARBA" id="ARBA00022801"/>
    </source>
</evidence>
<dbReference type="PATRIC" id="fig|1306953.7.peg.874"/>
<dbReference type="GO" id="GO:0004113">
    <property type="term" value="F:2',3'-cyclic-nucleotide 3'-phosphodiesterase activity"/>
    <property type="evidence" value="ECO:0007669"/>
    <property type="project" value="InterPro"/>
</dbReference>
<comment type="similarity">
    <text evidence="2">Belongs to the 2H phosphoesterase superfamily. ThpR family.</text>
</comment>
<feature type="short sequence motif" description="HXTX 1" evidence="2">
    <location>
        <begin position="38"/>
        <end position="41"/>
    </location>
</feature>
<dbReference type="Proteomes" id="UP000037446">
    <property type="component" value="Unassembled WGS sequence"/>
</dbReference>
<evidence type="ECO:0000256" key="2">
    <source>
        <dbReference type="HAMAP-Rule" id="MF_01940"/>
    </source>
</evidence>
<keyword evidence="3" id="KW-0436">Ligase</keyword>
<sequence length="180" mass="20493">MYHRLFVGIRPPAAIRDALIDLMEGVDAVRWQDDDQLHVTLRYIGEVDAHLADELAERLRAAALPRFRMALSGTGIFARRGRTHTLWAGVEPNVALQRLRRRIEQICVAAGVEPDHRKYHPHVTLARTNRASGSLEPFLARTAGLRLGPWEVDAYLLYESFLRPEGSVYEPVMRYALEPE</sequence>